<feature type="compositionally biased region" description="Polar residues" evidence="2">
    <location>
        <begin position="283"/>
        <end position="302"/>
    </location>
</feature>
<feature type="compositionally biased region" description="Basic and acidic residues" evidence="2">
    <location>
        <begin position="546"/>
        <end position="555"/>
    </location>
</feature>
<dbReference type="Proteomes" id="UP001190700">
    <property type="component" value="Unassembled WGS sequence"/>
</dbReference>
<name>A0AAE0LI98_9CHLO</name>
<evidence type="ECO:0000256" key="2">
    <source>
        <dbReference type="SAM" id="MobiDB-lite"/>
    </source>
</evidence>
<dbReference type="EMBL" id="LGRX02001294">
    <property type="protein sequence ID" value="KAK3286381.1"/>
    <property type="molecule type" value="Genomic_DNA"/>
</dbReference>
<reference evidence="3 4" key="1">
    <citation type="journal article" date="2015" name="Genome Biol. Evol.">
        <title>Comparative Genomics of a Bacterivorous Green Alga Reveals Evolutionary Causalities and Consequences of Phago-Mixotrophic Mode of Nutrition.</title>
        <authorList>
            <person name="Burns J.A."/>
            <person name="Paasch A."/>
            <person name="Narechania A."/>
            <person name="Kim E."/>
        </authorList>
    </citation>
    <scope>NUCLEOTIDE SEQUENCE [LARGE SCALE GENOMIC DNA]</scope>
    <source>
        <strain evidence="3 4">PLY_AMNH</strain>
    </source>
</reference>
<keyword evidence="1" id="KW-0175">Coiled coil</keyword>
<feature type="region of interest" description="Disordered" evidence="2">
    <location>
        <begin position="254"/>
        <end position="303"/>
    </location>
</feature>
<dbReference type="AlphaFoldDB" id="A0AAE0LI98"/>
<keyword evidence="4" id="KW-1185">Reference proteome</keyword>
<feature type="region of interest" description="Disordered" evidence="2">
    <location>
        <begin position="321"/>
        <end position="388"/>
    </location>
</feature>
<evidence type="ECO:0000313" key="4">
    <source>
        <dbReference type="Proteomes" id="UP001190700"/>
    </source>
</evidence>
<feature type="coiled-coil region" evidence="1">
    <location>
        <begin position="751"/>
        <end position="784"/>
    </location>
</feature>
<evidence type="ECO:0000313" key="3">
    <source>
        <dbReference type="EMBL" id="KAK3286381.1"/>
    </source>
</evidence>
<feature type="compositionally biased region" description="Polar residues" evidence="2">
    <location>
        <begin position="894"/>
        <end position="908"/>
    </location>
</feature>
<proteinExistence type="predicted"/>
<evidence type="ECO:0000256" key="1">
    <source>
        <dbReference type="SAM" id="Coils"/>
    </source>
</evidence>
<sequence>MSDSVGILPCATSDLPRYGEGTISPQAIGESKAILALMEATITELDQCVELSESAHRENSRGSSVRERISPCRSAEMKTITNGQLAARDTAAHKMEIERSLAFMSQSQARLGSWRLEQRVANERSAIECVSRTRVTQRRMHNVEVEQLQLALQLEETQIATLEQREKAMAAEKAARAERRCQAQARATREQHLAFQAAFLAQQETRQAHEQTEELRARVAVESAEAAAVGIKRLLDERKAQEAQRIRERIRAEWGQTAPELTQGQQPWQYPSSQEAGAPHSLQVPSQDRWPQQQQGMLQHSVADQDTRRLDVFHLDTSHQDMPQQRHAQQDMAQQGMAQQDMAQQGMAQQDMAQQDMAQQGMAQQDMAQQGMAQQDMAQQGMAQQDMAQQDMPYHNVPQQGMVQQNMSQQGMAQHGMPYDNVPQQGMSQQSMLQQGMAQQGMAQQNMSQQGMAQHGMAYQNVLQQGAPQPGRYTPAEYQQQLLHADIEFEQMSKHVSIWAQSTASSPQKEMQSAANTATRWQHGTMKKKMERQIDEIANRAIQWKQEKQEQDERHRKQQRQQQLRQVQKHVSHWKQEAETLKDQREAQTVAEHAASWRDTAEEAETLKDQREAQKVAEHAASWRDTAEVRKDQRDAQKVADHVELWKQEAETLKDRREAQTVAEHAANWRDTAEVRKDQREAQKVAGHVELWKQEAETLKDQREAQTVAEHAASWRDTAEEAETLKDQREAQTVAEHAASWRTRQRRWRSRELWKQEAETLKDQREAQKEAETLKDQREAQTVAEHAASWRDTAEVRKDQREAQKVAGHVELWKQEAETLKDQREAQTVAEHAASWRHGTAVHSAQETVAEHEALIAHREMEAALRREQQEILKLQQQLTESASEGEHQEADPTFTQSVSGSAAQATEQRAGGIADQGAEWIPRTFEEGELASSHARVDASRRAVTPCRHKVEAEDKRRTSSESLPTEAEADSVGDDDSMVGGSRLEGVQRAPVRKPGTSRAESSAHSGVFESSFTVERRVEAQIERMAALLPGARLPGAWAGASEDEDKAATSDAAAMVVQASTGGANHGDVACWDPRDLQQSVATIRRAALVAIQCPREHERSLSQTTTLCALTTRLRGMQPGLQTSVHGDEAQSRFPDAKLALTSRQIGKDKQVNAVEQRGLAMAIRRDCAAAAGHGCYPLAAEVRGSLAAIRRAAVAAIQPPRNAEDKLPCAAMIRSLSSQLAVIQDALLTGNVASSAPAWEAPHYRAE</sequence>
<comment type="caution">
    <text evidence="3">The sequence shown here is derived from an EMBL/GenBank/DDBJ whole genome shotgun (WGS) entry which is preliminary data.</text>
</comment>
<feature type="compositionally biased region" description="Basic and acidic residues" evidence="2">
    <location>
        <begin position="574"/>
        <end position="586"/>
    </location>
</feature>
<feature type="region of interest" description="Disordered" evidence="2">
    <location>
        <begin position="932"/>
        <end position="1007"/>
    </location>
</feature>
<accession>A0AAE0LI98</accession>
<feature type="compositionally biased region" description="Low complexity" evidence="2">
    <location>
        <begin position="325"/>
        <end position="388"/>
    </location>
</feature>
<feature type="compositionally biased region" description="Polar residues" evidence="2">
    <location>
        <begin position="259"/>
        <end position="275"/>
    </location>
</feature>
<feature type="region of interest" description="Disordered" evidence="2">
    <location>
        <begin position="546"/>
        <end position="586"/>
    </location>
</feature>
<feature type="coiled-coil region" evidence="1">
    <location>
        <begin position="145"/>
        <end position="172"/>
    </location>
</feature>
<feature type="region of interest" description="Disordered" evidence="2">
    <location>
        <begin position="877"/>
        <end position="918"/>
    </location>
</feature>
<feature type="compositionally biased region" description="Acidic residues" evidence="2">
    <location>
        <begin position="969"/>
        <end position="979"/>
    </location>
</feature>
<gene>
    <name evidence="3" type="ORF">CYMTET_6060</name>
</gene>
<feature type="compositionally biased region" description="Basic and acidic residues" evidence="2">
    <location>
        <begin position="950"/>
        <end position="961"/>
    </location>
</feature>
<protein>
    <submittedName>
        <fullName evidence="3">Uncharacterized protein</fullName>
    </submittedName>
</protein>
<organism evidence="3 4">
    <name type="scientific">Cymbomonas tetramitiformis</name>
    <dbReference type="NCBI Taxonomy" id="36881"/>
    <lineage>
        <taxon>Eukaryota</taxon>
        <taxon>Viridiplantae</taxon>
        <taxon>Chlorophyta</taxon>
        <taxon>Pyramimonadophyceae</taxon>
        <taxon>Pyramimonadales</taxon>
        <taxon>Pyramimonadaceae</taxon>
        <taxon>Cymbomonas</taxon>
    </lineage>
</organism>